<accession>A0A8H3W8N9</accession>
<evidence type="ECO:0000259" key="2">
    <source>
        <dbReference type="Pfam" id="PF01757"/>
    </source>
</evidence>
<reference evidence="3 4" key="1">
    <citation type="submission" date="2019-12" db="EMBL/GenBank/DDBJ databases">
        <title>A genome sequence resource for the geographically widespread anthracnose pathogen Colletotrichum asianum.</title>
        <authorList>
            <person name="Meng Y."/>
        </authorList>
    </citation>
    <scope>NUCLEOTIDE SEQUENCE [LARGE SCALE GENOMIC DNA]</scope>
    <source>
        <strain evidence="3 4">ICMP 18580</strain>
    </source>
</reference>
<dbReference type="InterPro" id="IPR050879">
    <property type="entry name" value="Acyltransferase_3"/>
</dbReference>
<keyword evidence="1" id="KW-0472">Membrane</keyword>
<keyword evidence="1" id="KW-0812">Transmembrane</keyword>
<proteinExistence type="predicted"/>
<evidence type="ECO:0000313" key="3">
    <source>
        <dbReference type="EMBL" id="KAF0323368.1"/>
    </source>
</evidence>
<keyword evidence="4" id="KW-1185">Reference proteome</keyword>
<keyword evidence="1" id="KW-1133">Transmembrane helix</keyword>
<sequence length="468" mass="51428">MYEPEISMELPLGGSRATQPAQLRSGNSRIATSYLDGLRGIAAILVYTYHYSMALEGKRLLSGYGPQNSSLISLPVIRLIRHSGPAMVSIFFAISGYVLSGGPLRHARWRQWDKLLVYLSGAALARPVRLLAPSILLTVASLVLAWLGYYERAAQGMCSPSSDASSVTSSSPQRCDFHPVTPPHLASLAAQIADWFGFVARELANPWNWEAGLRPVSAYGLHLWTIGAELRCSMVLFAVLAMLAPCPRPLGRAGLLLGLLAFCAIWGRWDMVAFLAGIGLAAGDANDNEIETQQDDTGRLEGGQWQNANVPGIDAAGLMMTILRRITPSVSLFASLWLCSYPDSGGHEAWGFGILSSISSDRYLWHTTGGILMLWAIRRIRPIRHFLSSFTAVQFLGRISFSLYLVHEPLLQVWGWPLARSWSGTPWPVTALVFVIETCTLLCLASLMWLTVDQPVLHMVKVMRQYLS</sequence>
<dbReference type="EMBL" id="WOWK01000053">
    <property type="protein sequence ID" value="KAF0323368.1"/>
    <property type="molecule type" value="Genomic_DNA"/>
</dbReference>
<evidence type="ECO:0000256" key="1">
    <source>
        <dbReference type="SAM" id="Phobius"/>
    </source>
</evidence>
<dbReference type="Proteomes" id="UP000434172">
    <property type="component" value="Unassembled WGS sequence"/>
</dbReference>
<dbReference type="OrthoDB" id="4845960at2759"/>
<organism evidence="3 4">
    <name type="scientific">Colletotrichum asianum</name>
    <dbReference type="NCBI Taxonomy" id="702518"/>
    <lineage>
        <taxon>Eukaryota</taxon>
        <taxon>Fungi</taxon>
        <taxon>Dikarya</taxon>
        <taxon>Ascomycota</taxon>
        <taxon>Pezizomycotina</taxon>
        <taxon>Sordariomycetes</taxon>
        <taxon>Hypocreomycetidae</taxon>
        <taxon>Glomerellales</taxon>
        <taxon>Glomerellaceae</taxon>
        <taxon>Colletotrichum</taxon>
        <taxon>Colletotrichum gloeosporioides species complex</taxon>
    </lineage>
</organism>
<gene>
    <name evidence="3" type="ORF">GQ607_009486</name>
</gene>
<evidence type="ECO:0000313" key="4">
    <source>
        <dbReference type="Proteomes" id="UP000434172"/>
    </source>
</evidence>
<feature type="transmembrane region" description="Helical" evidence="1">
    <location>
        <begin position="427"/>
        <end position="452"/>
    </location>
</feature>
<feature type="domain" description="Acyltransferase 3" evidence="2">
    <location>
        <begin position="34"/>
        <end position="435"/>
    </location>
</feature>
<dbReference type="PANTHER" id="PTHR23028">
    <property type="entry name" value="ACETYLTRANSFERASE"/>
    <property type="match status" value="1"/>
</dbReference>
<protein>
    <recommendedName>
        <fullName evidence="2">Acyltransferase 3 domain-containing protein</fullName>
    </recommendedName>
</protein>
<feature type="transmembrane region" description="Helical" evidence="1">
    <location>
        <begin position="387"/>
        <end position="407"/>
    </location>
</feature>
<dbReference type="PANTHER" id="PTHR23028:SF134">
    <property type="entry name" value="PUTATIVE (AFU_ORTHOLOGUE AFUA_4G08520)-RELATED"/>
    <property type="match status" value="1"/>
</dbReference>
<dbReference type="AlphaFoldDB" id="A0A8H3W8N9"/>
<name>A0A8H3W8N9_9PEZI</name>
<feature type="transmembrane region" description="Helical" evidence="1">
    <location>
        <begin position="128"/>
        <end position="149"/>
    </location>
</feature>
<dbReference type="Pfam" id="PF01757">
    <property type="entry name" value="Acyl_transf_3"/>
    <property type="match status" value="1"/>
</dbReference>
<dbReference type="GO" id="GO:0016747">
    <property type="term" value="F:acyltransferase activity, transferring groups other than amino-acyl groups"/>
    <property type="evidence" value="ECO:0007669"/>
    <property type="project" value="InterPro"/>
</dbReference>
<comment type="caution">
    <text evidence="3">The sequence shown here is derived from an EMBL/GenBank/DDBJ whole genome shotgun (WGS) entry which is preliminary data.</text>
</comment>
<dbReference type="InterPro" id="IPR002656">
    <property type="entry name" value="Acyl_transf_3_dom"/>
</dbReference>